<dbReference type="EMBL" id="CALYLO010000001">
    <property type="protein sequence ID" value="CAH8243977.1"/>
    <property type="molecule type" value="Genomic_DNA"/>
</dbReference>
<evidence type="ECO:0000313" key="3">
    <source>
        <dbReference type="Proteomes" id="UP001154322"/>
    </source>
</evidence>
<dbReference type="RefSeq" id="WP_213429882.1">
    <property type="nucleotide sequence ID" value="NZ_AP031286.1"/>
</dbReference>
<organism evidence="2 3">
    <name type="scientific">Paenibacillus melissococcoides</name>
    <dbReference type="NCBI Taxonomy" id="2912268"/>
    <lineage>
        <taxon>Bacteria</taxon>
        <taxon>Bacillati</taxon>
        <taxon>Bacillota</taxon>
        <taxon>Bacilli</taxon>
        <taxon>Bacillales</taxon>
        <taxon>Paenibacillaceae</taxon>
        <taxon>Paenibacillus</taxon>
    </lineage>
</organism>
<sequence length="53" mass="5821">MNDKQKKQSGPTFAPGMELDNLKEKATPEEIERGDSTSVTNLILDRTGDDNQG</sequence>
<keyword evidence="3" id="KW-1185">Reference proteome</keyword>
<comment type="caution">
    <text evidence="2">The sequence shown here is derived from an EMBL/GenBank/DDBJ whole genome shotgun (WGS) entry which is preliminary data.</text>
</comment>
<evidence type="ECO:0000256" key="1">
    <source>
        <dbReference type="SAM" id="MobiDB-lite"/>
    </source>
</evidence>
<feature type="compositionally biased region" description="Basic and acidic residues" evidence="1">
    <location>
        <begin position="20"/>
        <end position="35"/>
    </location>
</feature>
<feature type="region of interest" description="Disordered" evidence="1">
    <location>
        <begin position="1"/>
        <end position="53"/>
    </location>
</feature>
<accession>A0ABN8U3X5</accession>
<reference evidence="2" key="1">
    <citation type="submission" date="2022-06" db="EMBL/GenBank/DDBJ databases">
        <authorList>
            <person name="Dietemann V."/>
            <person name="Ory F."/>
            <person name="Dainat B."/>
            <person name="Oberhansli S."/>
        </authorList>
    </citation>
    <scope>NUCLEOTIDE SEQUENCE</scope>
    <source>
        <strain evidence="2">Ena-SAMPLE-TAB-26-04-2022-14:26:32:270-5432</strain>
    </source>
</reference>
<proteinExistence type="predicted"/>
<name>A0ABN8U3X5_9BACL</name>
<gene>
    <name evidence="2" type="ORF">WJ0W_001216</name>
</gene>
<dbReference type="Proteomes" id="UP001154322">
    <property type="component" value="Unassembled WGS sequence"/>
</dbReference>
<protein>
    <submittedName>
        <fullName evidence="2">Uncharacterized protein</fullName>
    </submittedName>
</protein>
<evidence type="ECO:0000313" key="2">
    <source>
        <dbReference type="EMBL" id="CAH8243977.1"/>
    </source>
</evidence>